<evidence type="ECO:0000313" key="2">
    <source>
        <dbReference type="Proteomes" id="UP001185254"/>
    </source>
</evidence>
<proteinExistence type="predicted"/>
<comment type="caution">
    <text evidence="1">The sequence shown here is derived from an EMBL/GenBank/DDBJ whole genome shotgun (WGS) entry which is preliminary data.</text>
</comment>
<gene>
    <name evidence="1" type="ORF">J2776_003879</name>
</gene>
<dbReference type="Proteomes" id="UP001185254">
    <property type="component" value="Unassembled WGS sequence"/>
</dbReference>
<organism evidence="1 2">
    <name type="scientific">Paraburkholderia caledonica</name>
    <dbReference type="NCBI Taxonomy" id="134536"/>
    <lineage>
        <taxon>Bacteria</taxon>
        <taxon>Pseudomonadati</taxon>
        <taxon>Pseudomonadota</taxon>
        <taxon>Betaproteobacteria</taxon>
        <taxon>Burkholderiales</taxon>
        <taxon>Burkholderiaceae</taxon>
        <taxon>Paraburkholderia</taxon>
    </lineage>
</organism>
<dbReference type="EMBL" id="JAVDQN010000003">
    <property type="protein sequence ID" value="MDR6377179.1"/>
    <property type="molecule type" value="Genomic_DNA"/>
</dbReference>
<accession>A0ABU1L1T2</accession>
<name>A0ABU1L1T2_9BURK</name>
<evidence type="ECO:0000313" key="1">
    <source>
        <dbReference type="EMBL" id="MDR6377179.1"/>
    </source>
</evidence>
<keyword evidence="2" id="KW-1185">Reference proteome</keyword>
<protein>
    <submittedName>
        <fullName evidence="1">Uncharacterized protein</fullName>
    </submittedName>
</protein>
<sequence>MRRDSHAARCDPCTARCCIGCALATLFVSIHGERREICQLLFSLTRV</sequence>
<reference evidence="1 2" key="1">
    <citation type="submission" date="2023-07" db="EMBL/GenBank/DDBJ databases">
        <title>Sorghum-associated microbial communities from plants grown in Nebraska, USA.</title>
        <authorList>
            <person name="Schachtman D."/>
        </authorList>
    </citation>
    <scope>NUCLEOTIDE SEQUENCE [LARGE SCALE GENOMIC DNA]</scope>
    <source>
        <strain evidence="1 2">DS1039</strain>
    </source>
</reference>